<keyword evidence="3" id="KW-0064">Aspartyl protease</keyword>
<dbReference type="GO" id="GO:0004190">
    <property type="term" value="F:aspartic-type endopeptidase activity"/>
    <property type="evidence" value="ECO:0007669"/>
    <property type="project" value="UniProtKB-KW"/>
</dbReference>
<comment type="similarity">
    <text evidence="1 3">Belongs to the peptidase A1 family.</text>
</comment>
<dbReference type="AlphaFoldDB" id="A0AAD1ZS76"/>
<dbReference type="PRINTS" id="PR00792">
    <property type="entry name" value="PEPSIN"/>
</dbReference>
<dbReference type="SUPFAM" id="SSF50630">
    <property type="entry name" value="Acid proteases"/>
    <property type="match status" value="1"/>
</dbReference>
<feature type="signal peptide" evidence="4">
    <location>
        <begin position="1"/>
        <end position="18"/>
    </location>
</feature>
<dbReference type="GO" id="GO:0006508">
    <property type="term" value="P:proteolysis"/>
    <property type="evidence" value="ECO:0007669"/>
    <property type="project" value="UniProtKB-KW"/>
</dbReference>
<dbReference type="FunFam" id="2.40.70.10:FF:000031">
    <property type="entry name" value="Aspartyl protease AED1"/>
    <property type="match status" value="1"/>
</dbReference>
<dbReference type="InterPro" id="IPR001461">
    <property type="entry name" value="Aspartic_peptidase_A1"/>
</dbReference>
<evidence type="ECO:0000259" key="5">
    <source>
        <dbReference type="PROSITE" id="PS51767"/>
    </source>
</evidence>
<evidence type="ECO:0000256" key="4">
    <source>
        <dbReference type="SAM" id="SignalP"/>
    </source>
</evidence>
<feature type="domain" description="Peptidase A1" evidence="5">
    <location>
        <begin position="110"/>
        <end position="451"/>
    </location>
</feature>
<proteinExistence type="inferred from homology"/>
<dbReference type="PANTHER" id="PTHR13683">
    <property type="entry name" value="ASPARTYL PROTEASES"/>
    <property type="match status" value="1"/>
</dbReference>
<evidence type="ECO:0000256" key="2">
    <source>
        <dbReference type="PIRSR" id="PIRSR601461-1"/>
    </source>
</evidence>
<feature type="active site" evidence="2">
    <location>
        <position position="334"/>
    </location>
</feature>
<evidence type="ECO:0000256" key="1">
    <source>
        <dbReference type="ARBA" id="ARBA00007447"/>
    </source>
</evidence>
<dbReference type="PROSITE" id="PS51767">
    <property type="entry name" value="PEPTIDASE_A1"/>
    <property type="match status" value="1"/>
</dbReference>
<dbReference type="Pfam" id="PF14543">
    <property type="entry name" value="TAXi_N"/>
    <property type="match status" value="1"/>
</dbReference>
<dbReference type="Proteomes" id="UP000834106">
    <property type="component" value="Chromosome 12"/>
</dbReference>
<dbReference type="InterPro" id="IPR021109">
    <property type="entry name" value="Peptidase_aspartic_dom_sf"/>
</dbReference>
<dbReference type="EMBL" id="OU503047">
    <property type="protein sequence ID" value="CAI9773196.1"/>
    <property type="molecule type" value="Genomic_DNA"/>
</dbReference>
<feature type="chain" id="PRO_5042021502" description="Peptidase A1 domain-containing protein" evidence="4">
    <location>
        <begin position="19"/>
        <end position="456"/>
    </location>
</feature>
<dbReference type="InterPro" id="IPR032861">
    <property type="entry name" value="TAXi_N"/>
</dbReference>
<keyword evidence="3" id="KW-0378">Hydrolase</keyword>
<dbReference type="InterPro" id="IPR001969">
    <property type="entry name" value="Aspartic_peptidase_AS"/>
</dbReference>
<keyword evidence="4" id="KW-0732">Signal</keyword>
<dbReference type="Gene3D" id="2.40.70.10">
    <property type="entry name" value="Acid Proteases"/>
    <property type="match status" value="2"/>
</dbReference>
<dbReference type="InterPro" id="IPR032799">
    <property type="entry name" value="TAXi_C"/>
</dbReference>
<gene>
    <name evidence="6" type="ORF">FPE_LOCUS20626</name>
</gene>
<dbReference type="InterPro" id="IPR033121">
    <property type="entry name" value="PEPTIDASE_A1"/>
</dbReference>
<evidence type="ECO:0000313" key="6">
    <source>
        <dbReference type="EMBL" id="CAI9773196.1"/>
    </source>
</evidence>
<accession>A0AAD1ZS76</accession>
<dbReference type="PANTHER" id="PTHR13683:SF809">
    <property type="entry name" value="PEPTIDASE A1 DOMAIN-CONTAINING PROTEIN"/>
    <property type="match status" value="1"/>
</dbReference>
<sequence length="456" mass="49114">MGMLFPLFFTLLLASTSSIRVAQEVDGQHLKYPALHLPLFHMQGRHSLENSEPHLSFSEALAMDEARVKSLNSKLIKNNQTAARESGHLVDPVAVTIPLNPGVPIGVLNYYTKVGLGTPPSFYPVVIDTGSSISWIQCEPCEVYCHPQVGPHFDPSSSTTYKSLSCDTSQCSSLKDATLNSPQCSSSNVCIYEASYGDKSYSEGYLSQDSLTLKASSGPTLADFVFGCGQNNDGLFGQSAGLFGLARNELSMFYQLSTKYGKAFSYCLPTTDSQTGSGGFLSIGTTSSTTYKFTPILTDSRMPSLYFLKLSAITVSGKTLNVPSSEYNVPTIIDSGTVISRLAVSIYTALREEMVQIISSKYQMTEAYSLFDACFKGSLESMSAIVPLVQLTFPTGGELNLAPHNVLIEVSEGTTCLAFASNSDNIAIIGNHQQQTFEILYDISNSRIGFAAGGCS</sequence>
<organism evidence="6 7">
    <name type="scientific">Fraxinus pennsylvanica</name>
    <dbReference type="NCBI Taxonomy" id="56036"/>
    <lineage>
        <taxon>Eukaryota</taxon>
        <taxon>Viridiplantae</taxon>
        <taxon>Streptophyta</taxon>
        <taxon>Embryophyta</taxon>
        <taxon>Tracheophyta</taxon>
        <taxon>Spermatophyta</taxon>
        <taxon>Magnoliopsida</taxon>
        <taxon>eudicotyledons</taxon>
        <taxon>Gunneridae</taxon>
        <taxon>Pentapetalae</taxon>
        <taxon>asterids</taxon>
        <taxon>lamiids</taxon>
        <taxon>Lamiales</taxon>
        <taxon>Oleaceae</taxon>
        <taxon>Oleeae</taxon>
        <taxon>Fraxinus</taxon>
    </lineage>
</organism>
<feature type="active site" evidence="2">
    <location>
        <position position="128"/>
    </location>
</feature>
<dbReference type="PROSITE" id="PS00141">
    <property type="entry name" value="ASP_PROTEASE"/>
    <property type="match status" value="1"/>
</dbReference>
<evidence type="ECO:0000256" key="3">
    <source>
        <dbReference type="RuleBase" id="RU000454"/>
    </source>
</evidence>
<dbReference type="Pfam" id="PF14541">
    <property type="entry name" value="TAXi_C"/>
    <property type="match status" value="1"/>
</dbReference>
<evidence type="ECO:0000313" key="7">
    <source>
        <dbReference type="Proteomes" id="UP000834106"/>
    </source>
</evidence>
<keyword evidence="3" id="KW-0645">Protease</keyword>
<reference evidence="6" key="1">
    <citation type="submission" date="2023-05" db="EMBL/GenBank/DDBJ databases">
        <authorList>
            <person name="Huff M."/>
        </authorList>
    </citation>
    <scope>NUCLEOTIDE SEQUENCE</scope>
</reference>
<protein>
    <recommendedName>
        <fullName evidence="5">Peptidase A1 domain-containing protein</fullName>
    </recommendedName>
</protein>
<name>A0AAD1ZS76_9LAMI</name>
<keyword evidence="7" id="KW-1185">Reference proteome</keyword>